<proteinExistence type="predicted"/>
<evidence type="ECO:0000256" key="1">
    <source>
        <dbReference type="ARBA" id="ARBA00011738"/>
    </source>
</evidence>
<accession>A0AAV8SAF7</accession>
<evidence type="ECO:0000259" key="2">
    <source>
        <dbReference type="PROSITE" id="PS51502"/>
    </source>
</evidence>
<feature type="domain" description="Stress-response A/B barrel" evidence="2">
    <location>
        <begin position="73"/>
        <end position="166"/>
    </location>
</feature>
<sequence length="292" mass="33815">MTHFQLQAVAWTSHLLPRHSRLLLPNSRLSFNLSRLDGISHLHFWRGRYGGLALSASKFESSNLDMKKKRQVVEHICLLKAKEDVSEEDEMGMLDHLYTSQYQMRGIVTVSLGRVSNEVEGKYTHALCMRFQRKDDVARFYDNPFYLEILKEHVMPYCHEIVNVDFESEVEDDILSIFRKGEEFNYGVEFVLLIAFDGNSFGAPAEDALMSLEKLAIDFPSLIVQITKGSNFNLSSKEFTHAVNIRFRSMEAFEIFFSSKDYSDVWRLKFELITRKTISLHFSVDPVGEDIM</sequence>
<dbReference type="PANTHER" id="PTHR33178:SF5">
    <property type="entry name" value="EXPRESSED PROTEIN"/>
    <property type="match status" value="1"/>
</dbReference>
<gene>
    <name evidence="3" type="ORF">K2173_018670</name>
</gene>
<dbReference type="EMBL" id="JAIWQS010000012">
    <property type="protein sequence ID" value="KAJ8749197.1"/>
    <property type="molecule type" value="Genomic_DNA"/>
</dbReference>
<keyword evidence="4" id="KW-1185">Reference proteome</keyword>
<dbReference type="Proteomes" id="UP001159364">
    <property type="component" value="Linkage Group LG12"/>
</dbReference>
<dbReference type="InterPro" id="IPR044662">
    <property type="entry name" value="HS1/DABB1-like"/>
</dbReference>
<organism evidence="3 4">
    <name type="scientific">Erythroxylum novogranatense</name>
    <dbReference type="NCBI Taxonomy" id="1862640"/>
    <lineage>
        <taxon>Eukaryota</taxon>
        <taxon>Viridiplantae</taxon>
        <taxon>Streptophyta</taxon>
        <taxon>Embryophyta</taxon>
        <taxon>Tracheophyta</taxon>
        <taxon>Spermatophyta</taxon>
        <taxon>Magnoliopsida</taxon>
        <taxon>eudicotyledons</taxon>
        <taxon>Gunneridae</taxon>
        <taxon>Pentapetalae</taxon>
        <taxon>rosids</taxon>
        <taxon>fabids</taxon>
        <taxon>Malpighiales</taxon>
        <taxon>Erythroxylaceae</taxon>
        <taxon>Erythroxylum</taxon>
    </lineage>
</organism>
<feature type="domain" description="Stress-response A/B barrel" evidence="2">
    <location>
        <begin position="188"/>
        <end position="292"/>
    </location>
</feature>
<protein>
    <recommendedName>
        <fullName evidence="2">Stress-response A/B barrel domain-containing protein</fullName>
    </recommendedName>
</protein>
<dbReference type="PROSITE" id="PS51502">
    <property type="entry name" value="S_R_A_B_BARREL"/>
    <property type="match status" value="2"/>
</dbReference>
<name>A0AAV8SAF7_9ROSI</name>
<dbReference type="InterPro" id="IPR013097">
    <property type="entry name" value="Dabb"/>
</dbReference>
<dbReference type="Pfam" id="PF07876">
    <property type="entry name" value="Dabb"/>
    <property type="match status" value="1"/>
</dbReference>
<comment type="subunit">
    <text evidence="1">Homodimer.</text>
</comment>
<dbReference type="SUPFAM" id="SSF54909">
    <property type="entry name" value="Dimeric alpha+beta barrel"/>
    <property type="match status" value="2"/>
</dbReference>
<comment type="caution">
    <text evidence="3">The sequence shown here is derived from an EMBL/GenBank/DDBJ whole genome shotgun (WGS) entry which is preliminary data.</text>
</comment>
<dbReference type="PANTHER" id="PTHR33178">
    <property type="match status" value="1"/>
</dbReference>
<reference evidence="3 4" key="1">
    <citation type="submission" date="2021-09" db="EMBL/GenBank/DDBJ databases">
        <title>Genomic insights and catalytic innovation underlie evolution of tropane alkaloids biosynthesis.</title>
        <authorList>
            <person name="Wang Y.-J."/>
            <person name="Tian T."/>
            <person name="Huang J.-P."/>
            <person name="Huang S.-X."/>
        </authorList>
    </citation>
    <scope>NUCLEOTIDE SEQUENCE [LARGE SCALE GENOMIC DNA]</scope>
    <source>
        <strain evidence="3">KIB-2018</strain>
        <tissue evidence="3">Leaf</tissue>
    </source>
</reference>
<dbReference type="Gene3D" id="3.30.70.100">
    <property type="match status" value="1"/>
</dbReference>
<dbReference type="AlphaFoldDB" id="A0AAV8SAF7"/>
<evidence type="ECO:0000313" key="4">
    <source>
        <dbReference type="Proteomes" id="UP001159364"/>
    </source>
</evidence>
<dbReference type="InterPro" id="IPR011008">
    <property type="entry name" value="Dimeric_a/b-barrel"/>
</dbReference>
<evidence type="ECO:0000313" key="3">
    <source>
        <dbReference type="EMBL" id="KAJ8749197.1"/>
    </source>
</evidence>
<dbReference type="SMART" id="SM00886">
    <property type="entry name" value="Dabb"/>
    <property type="match status" value="2"/>
</dbReference>